<dbReference type="Gene3D" id="1.10.10.2520">
    <property type="entry name" value="Cell wall hydrolase SleB, domain 1"/>
    <property type="match status" value="1"/>
</dbReference>
<dbReference type="InterPro" id="IPR042047">
    <property type="entry name" value="SleB_dom1"/>
</dbReference>
<dbReference type="Proteomes" id="UP001181622">
    <property type="component" value="Unassembled WGS sequence"/>
</dbReference>
<dbReference type="EMBL" id="JADBEO010000025">
    <property type="protein sequence ID" value="MDR4307428.1"/>
    <property type="molecule type" value="Genomic_DNA"/>
</dbReference>
<comment type="caution">
    <text evidence="3">The sequence shown here is derived from an EMBL/GenBank/DDBJ whole genome shotgun (WGS) entry which is preliminary data.</text>
</comment>
<evidence type="ECO:0000313" key="4">
    <source>
        <dbReference type="Proteomes" id="UP001181622"/>
    </source>
</evidence>
<evidence type="ECO:0000259" key="2">
    <source>
        <dbReference type="Pfam" id="PF07486"/>
    </source>
</evidence>
<reference evidence="3" key="1">
    <citation type="submission" date="2020-10" db="EMBL/GenBank/DDBJ databases">
        <authorList>
            <person name="Abbas A."/>
            <person name="Razzaq R."/>
            <person name="Waqas M."/>
            <person name="Abbas N."/>
            <person name="Nielsen T.K."/>
            <person name="Hansen L.H."/>
            <person name="Hussain S."/>
            <person name="Shahid M."/>
        </authorList>
    </citation>
    <scope>NUCLEOTIDE SEQUENCE</scope>
    <source>
        <strain evidence="3">S14</strain>
    </source>
</reference>
<feature type="compositionally biased region" description="Basic and acidic residues" evidence="1">
    <location>
        <begin position="266"/>
        <end position="290"/>
    </location>
</feature>
<feature type="region of interest" description="Disordered" evidence="1">
    <location>
        <begin position="184"/>
        <end position="227"/>
    </location>
</feature>
<organism evidence="3 4">
    <name type="scientific">Chelatococcus sambhunathii</name>
    <dbReference type="NCBI Taxonomy" id="363953"/>
    <lineage>
        <taxon>Bacteria</taxon>
        <taxon>Pseudomonadati</taxon>
        <taxon>Pseudomonadota</taxon>
        <taxon>Alphaproteobacteria</taxon>
        <taxon>Hyphomicrobiales</taxon>
        <taxon>Chelatococcaceae</taxon>
        <taxon>Chelatococcus</taxon>
    </lineage>
</organism>
<feature type="domain" description="Cell wall hydrolase SleB" evidence="2">
    <location>
        <begin position="37"/>
        <end position="134"/>
    </location>
</feature>
<protein>
    <submittedName>
        <fullName evidence="3">Cell wall hydrolase</fullName>
    </submittedName>
</protein>
<keyword evidence="3" id="KW-0378">Hydrolase</keyword>
<dbReference type="GO" id="GO:0016787">
    <property type="term" value="F:hydrolase activity"/>
    <property type="evidence" value="ECO:0007669"/>
    <property type="project" value="UniProtKB-KW"/>
</dbReference>
<feature type="region of interest" description="Disordered" evidence="1">
    <location>
        <begin position="266"/>
        <end position="302"/>
    </location>
</feature>
<feature type="compositionally biased region" description="Basic and acidic residues" evidence="1">
    <location>
        <begin position="365"/>
        <end position="383"/>
    </location>
</feature>
<dbReference type="InterPro" id="IPR011105">
    <property type="entry name" value="Cell_wall_hydrolase_SleB"/>
</dbReference>
<feature type="region of interest" description="Disordered" evidence="1">
    <location>
        <begin position="324"/>
        <end position="462"/>
    </location>
</feature>
<evidence type="ECO:0000256" key="1">
    <source>
        <dbReference type="SAM" id="MobiDB-lite"/>
    </source>
</evidence>
<name>A0ABU1DH26_9HYPH</name>
<accession>A0ABU1DH26</accession>
<keyword evidence="4" id="KW-1185">Reference proteome</keyword>
<dbReference type="Pfam" id="PF07486">
    <property type="entry name" value="Hydrolase_2"/>
    <property type="match status" value="1"/>
</dbReference>
<sequence length="462" mass="50412">MVLAGCAGQRNSGITRVRLSDRECLARAMYFESNRSSDAGMLAVGTVVMNRLKSGKYGSTVCEVVGAPRQFAPGVLTRSMTDSGAPRARRIADAVLAGRRHPGVQNAQFFHTAGYKFPYNNMRYVLVAGGNAFYDKTKAPKTWWGGEGRWGPPPAPTERIDGGPIMVANVEVHDDRRQVAMAEPAPVPSRRGSGGGADARMNEPAPPQGVVAGIPTYEPKPGSRAAREEIRVASRAPREEIRMASLEPSRRPGVEVYDPAPRRAEAIREDNGLREEDRWRDQELAEENGKRAAASDADWGERREARVANVESAPLPVIETRPSARYDRPVKTASRAPDYDAPRGRDDYRPAVAERVYEPAPTPEPVRETRVASRTPRTIERSRPVMADPAASGWQVGAQPVRTERDDPEAAGYSPLSNAAAEAGYDVGAEQRRPAKRAAARSARSYDGVELQGGDQVQYGYR</sequence>
<proteinExistence type="predicted"/>
<feature type="compositionally biased region" description="Basic and acidic residues" evidence="1">
    <location>
        <begin position="337"/>
        <end position="349"/>
    </location>
</feature>
<evidence type="ECO:0000313" key="3">
    <source>
        <dbReference type="EMBL" id="MDR4307428.1"/>
    </source>
</evidence>
<gene>
    <name evidence="3" type="ORF">IHQ68_12455</name>
</gene>